<sequence length="138" mass="14455">MKNTILFITFQAIIIQTAYSQCVNRVVSNCAPNVVETILPNQYFGCGPPGPVLPAFGALAPAPVLAPPLVPGVISEVGYPTVIQDSSVANNLANALQLLVVSNLLSSTLPGPCELPLPGYPVESVVPVSSMPAYNYVY</sequence>
<keyword evidence="3" id="KW-1185">Reference proteome</keyword>
<feature type="chain" id="PRO_5032301221" evidence="1">
    <location>
        <begin position="21"/>
        <end position="138"/>
    </location>
</feature>
<name>A0A821WD69_9NEOP</name>
<gene>
    <name evidence="2" type="ORF">PMACD_LOCUS13188</name>
</gene>
<feature type="signal peptide" evidence="1">
    <location>
        <begin position="1"/>
        <end position="20"/>
    </location>
</feature>
<keyword evidence="1" id="KW-0732">Signal</keyword>
<proteinExistence type="predicted"/>
<accession>A0A821WD69</accession>
<dbReference type="Proteomes" id="UP000663880">
    <property type="component" value="Unassembled WGS sequence"/>
</dbReference>
<reference evidence="2" key="1">
    <citation type="submission" date="2021-02" db="EMBL/GenBank/DDBJ databases">
        <authorList>
            <person name="Steward A R."/>
        </authorList>
    </citation>
    <scope>NUCLEOTIDE SEQUENCE</scope>
</reference>
<protein>
    <submittedName>
        <fullName evidence="2">Uncharacterized protein</fullName>
    </submittedName>
</protein>
<comment type="caution">
    <text evidence="2">The sequence shown here is derived from an EMBL/GenBank/DDBJ whole genome shotgun (WGS) entry which is preliminary data.</text>
</comment>
<dbReference type="AlphaFoldDB" id="A0A821WD69"/>
<evidence type="ECO:0000313" key="3">
    <source>
        <dbReference type="Proteomes" id="UP000663880"/>
    </source>
</evidence>
<evidence type="ECO:0000256" key="1">
    <source>
        <dbReference type="SAM" id="SignalP"/>
    </source>
</evidence>
<organism evidence="2 3">
    <name type="scientific">Pieris macdunnoughi</name>
    <dbReference type="NCBI Taxonomy" id="345717"/>
    <lineage>
        <taxon>Eukaryota</taxon>
        <taxon>Metazoa</taxon>
        <taxon>Ecdysozoa</taxon>
        <taxon>Arthropoda</taxon>
        <taxon>Hexapoda</taxon>
        <taxon>Insecta</taxon>
        <taxon>Pterygota</taxon>
        <taxon>Neoptera</taxon>
        <taxon>Endopterygota</taxon>
        <taxon>Lepidoptera</taxon>
        <taxon>Glossata</taxon>
        <taxon>Ditrysia</taxon>
        <taxon>Papilionoidea</taxon>
        <taxon>Pieridae</taxon>
        <taxon>Pierinae</taxon>
        <taxon>Pieris</taxon>
    </lineage>
</organism>
<evidence type="ECO:0000313" key="2">
    <source>
        <dbReference type="EMBL" id="CAF4922897.1"/>
    </source>
</evidence>
<dbReference type="OrthoDB" id="7489993at2759"/>
<dbReference type="EMBL" id="CAJOBZ010000061">
    <property type="protein sequence ID" value="CAF4922897.1"/>
    <property type="molecule type" value="Genomic_DNA"/>
</dbReference>